<organism evidence="3 4">
    <name type="scientific">Phrynosoma platyrhinos</name>
    <name type="common">Desert horned lizard</name>
    <dbReference type="NCBI Taxonomy" id="52577"/>
    <lineage>
        <taxon>Eukaryota</taxon>
        <taxon>Metazoa</taxon>
        <taxon>Chordata</taxon>
        <taxon>Craniata</taxon>
        <taxon>Vertebrata</taxon>
        <taxon>Euteleostomi</taxon>
        <taxon>Lepidosauria</taxon>
        <taxon>Squamata</taxon>
        <taxon>Bifurcata</taxon>
        <taxon>Unidentata</taxon>
        <taxon>Episquamata</taxon>
        <taxon>Toxicofera</taxon>
        <taxon>Iguania</taxon>
        <taxon>Phrynosomatidae</taxon>
        <taxon>Phrynosomatinae</taxon>
        <taxon>Phrynosoma</taxon>
    </lineage>
</organism>
<reference evidence="3 4" key="1">
    <citation type="journal article" date="2022" name="Gigascience">
        <title>A chromosome-level genome assembly and annotation of the desert horned lizard, Phrynosoma platyrhinos, provides insight into chromosomal rearrangements among reptiles.</title>
        <authorList>
            <person name="Koochekian N."/>
            <person name="Ascanio A."/>
            <person name="Farleigh K."/>
            <person name="Card D.C."/>
            <person name="Schield D.R."/>
            <person name="Castoe T.A."/>
            <person name="Jezkova T."/>
        </authorList>
    </citation>
    <scope>NUCLEOTIDE SEQUENCE [LARGE SCALE GENOMIC DNA]</scope>
    <source>
        <tissue evidence="3">Liver</tissue>
    </source>
</reference>
<dbReference type="Proteomes" id="UP000826234">
    <property type="component" value="Unassembled WGS sequence"/>
</dbReference>
<feature type="domain" description="TIR" evidence="2">
    <location>
        <begin position="1"/>
        <end position="81"/>
    </location>
</feature>
<dbReference type="SUPFAM" id="SSF52200">
    <property type="entry name" value="Toll/Interleukin receptor TIR domain"/>
    <property type="match status" value="1"/>
</dbReference>
<feature type="region of interest" description="Disordered" evidence="1">
    <location>
        <begin position="176"/>
        <end position="219"/>
    </location>
</feature>
<dbReference type="InterPro" id="IPR035897">
    <property type="entry name" value="Toll_tir_struct_dom_sf"/>
</dbReference>
<comment type="caution">
    <text evidence="3">The sequence shown here is derived from an EMBL/GenBank/DDBJ whole genome shotgun (WGS) entry which is preliminary data.</text>
</comment>
<proteinExistence type="predicted"/>
<protein>
    <recommendedName>
        <fullName evidence="2">TIR domain-containing protein</fullName>
    </recommendedName>
</protein>
<gene>
    <name evidence="3" type="ORF">JD844_007785</name>
</gene>
<feature type="compositionally biased region" description="Polar residues" evidence="1">
    <location>
        <begin position="201"/>
        <end position="213"/>
    </location>
</feature>
<dbReference type="InterPro" id="IPR000157">
    <property type="entry name" value="TIR_dom"/>
</dbReference>
<accession>A0ABQ7T3C5</accession>
<evidence type="ECO:0000313" key="3">
    <source>
        <dbReference type="EMBL" id="KAH0624220.1"/>
    </source>
</evidence>
<dbReference type="EMBL" id="JAIPUX010001880">
    <property type="protein sequence ID" value="KAH0624220.1"/>
    <property type="molecule type" value="Genomic_DNA"/>
</dbReference>
<keyword evidence="4" id="KW-1185">Reference proteome</keyword>
<evidence type="ECO:0000313" key="4">
    <source>
        <dbReference type="Proteomes" id="UP000826234"/>
    </source>
</evidence>
<evidence type="ECO:0000256" key="1">
    <source>
        <dbReference type="SAM" id="MobiDB-lite"/>
    </source>
</evidence>
<dbReference type="PROSITE" id="PS50104">
    <property type="entry name" value="TIR"/>
    <property type="match status" value="1"/>
</dbReference>
<name>A0ABQ7T3C5_PHRPL</name>
<sequence>MIVVLSPDYLLEKSISMLEFKLGLLCQNNIATKLVVVQYRPLQRAHPNIQQLKDSVAFVVWKGEKSKRPGSKFWKALRLALPLRTLSAMGGMAWNESCSSHSDLSLDHVQKKKGRLKGQMEGQQQQQQQSSRSQGIPIQRGVAPMPRLKAKDHTKPFLACRCCVAYCNENHQKLRGHSRTVAKPKWEMQQQRPLVGGSTELRVSNSQNKQSPAPQLPDLSLRHYADLSNNNDFYAL</sequence>
<dbReference type="Gene3D" id="3.40.50.10140">
    <property type="entry name" value="Toll/interleukin-1 receptor homology (TIR) domain"/>
    <property type="match status" value="1"/>
</dbReference>
<feature type="region of interest" description="Disordered" evidence="1">
    <location>
        <begin position="107"/>
        <end position="141"/>
    </location>
</feature>
<evidence type="ECO:0000259" key="2">
    <source>
        <dbReference type="PROSITE" id="PS50104"/>
    </source>
</evidence>
<feature type="compositionally biased region" description="Low complexity" evidence="1">
    <location>
        <begin position="123"/>
        <end position="134"/>
    </location>
</feature>